<feature type="transmembrane region" description="Helical" evidence="9">
    <location>
        <begin position="59"/>
        <end position="77"/>
    </location>
</feature>
<dbReference type="Pfam" id="PF01061">
    <property type="entry name" value="ABC2_membrane"/>
    <property type="match status" value="1"/>
</dbReference>
<feature type="domain" description="ABC transmembrane type-2" evidence="10">
    <location>
        <begin position="19"/>
        <end position="246"/>
    </location>
</feature>
<sequence length="248" mass="26435">MNAFATTRRIARQMRNDPRTLALIVVVPAALLTLLYFVFVDVPVPPGRAPLFDRVGPVMLAVLPMVLMFIITSVAMLRERTMGTLERLLTTPLSRANLVGSYAVVFGGLALVQAAVLAALLRFAFDVPLEGSWCALLLLAGLDALIGVTLGLMASAFARTEFQAVQFMPAFVAPQIFLCGLFVPIDQMPGVLEAVAHVLPMTWAVDVANTVIAESGLDGGDWLRMAGLLALSVVAVFGAAVTMPRKVA</sequence>
<organism evidence="11 12">
    <name type="scientific">Corynebacterium frankenforstense DSM 45800</name>
    <dbReference type="NCBI Taxonomy" id="1437875"/>
    <lineage>
        <taxon>Bacteria</taxon>
        <taxon>Bacillati</taxon>
        <taxon>Actinomycetota</taxon>
        <taxon>Actinomycetes</taxon>
        <taxon>Mycobacteriales</taxon>
        <taxon>Corynebacteriaceae</taxon>
        <taxon>Corynebacterium</taxon>
    </lineage>
</organism>
<keyword evidence="12" id="KW-1185">Reference proteome</keyword>
<dbReference type="PIRSF" id="PIRSF006648">
    <property type="entry name" value="DrrB"/>
    <property type="match status" value="1"/>
</dbReference>
<keyword evidence="6 9" id="KW-1133">Transmembrane helix</keyword>
<evidence type="ECO:0000256" key="2">
    <source>
        <dbReference type="ARBA" id="ARBA00007783"/>
    </source>
</evidence>
<keyword evidence="7 9" id="KW-0472">Membrane</keyword>
<dbReference type="Proteomes" id="UP000185434">
    <property type="component" value="Chromosome"/>
</dbReference>
<evidence type="ECO:0000256" key="6">
    <source>
        <dbReference type="ARBA" id="ARBA00022989"/>
    </source>
</evidence>
<evidence type="ECO:0000256" key="9">
    <source>
        <dbReference type="RuleBase" id="RU361157"/>
    </source>
</evidence>
<dbReference type="RefSeq" id="WP_075664436.1">
    <property type="nucleotide sequence ID" value="NZ_CP009247.1"/>
</dbReference>
<evidence type="ECO:0000313" key="11">
    <source>
        <dbReference type="EMBL" id="APT89441.1"/>
    </source>
</evidence>
<dbReference type="OrthoDB" id="9776218at2"/>
<gene>
    <name evidence="11" type="ORF">CFRA_09490</name>
</gene>
<comment type="subcellular location">
    <subcellularLocation>
        <location evidence="1 9">Cell membrane</location>
        <topology evidence="1 9">Multi-pass membrane protein</topology>
    </subcellularLocation>
</comment>
<dbReference type="InterPro" id="IPR051449">
    <property type="entry name" value="ABC-2_transporter_component"/>
</dbReference>
<keyword evidence="8" id="KW-0046">Antibiotic resistance</keyword>
<dbReference type="InterPro" id="IPR000412">
    <property type="entry name" value="ABC_2_transport"/>
</dbReference>
<protein>
    <recommendedName>
        <fullName evidence="9">Transport permease protein</fullName>
    </recommendedName>
</protein>
<dbReference type="STRING" id="1437875.CFRA_09490"/>
<feature type="transmembrane region" description="Helical" evidence="9">
    <location>
        <begin position="21"/>
        <end position="39"/>
    </location>
</feature>
<keyword evidence="4 9" id="KW-1003">Cell membrane</keyword>
<feature type="transmembrane region" description="Helical" evidence="9">
    <location>
        <begin position="135"/>
        <end position="157"/>
    </location>
</feature>
<dbReference type="PANTHER" id="PTHR30294">
    <property type="entry name" value="MEMBRANE COMPONENT OF ABC TRANSPORTER YHHJ-RELATED"/>
    <property type="match status" value="1"/>
</dbReference>
<dbReference type="GO" id="GO:0046677">
    <property type="term" value="P:response to antibiotic"/>
    <property type="evidence" value="ECO:0007669"/>
    <property type="project" value="UniProtKB-KW"/>
</dbReference>
<comment type="similarity">
    <text evidence="2 9">Belongs to the ABC-2 integral membrane protein family.</text>
</comment>
<evidence type="ECO:0000256" key="1">
    <source>
        <dbReference type="ARBA" id="ARBA00004651"/>
    </source>
</evidence>
<evidence type="ECO:0000256" key="4">
    <source>
        <dbReference type="ARBA" id="ARBA00022475"/>
    </source>
</evidence>
<evidence type="ECO:0000256" key="5">
    <source>
        <dbReference type="ARBA" id="ARBA00022692"/>
    </source>
</evidence>
<dbReference type="AlphaFoldDB" id="A0A1L7CUE0"/>
<keyword evidence="5 9" id="KW-0812">Transmembrane</keyword>
<evidence type="ECO:0000256" key="8">
    <source>
        <dbReference type="ARBA" id="ARBA00023251"/>
    </source>
</evidence>
<evidence type="ECO:0000259" key="10">
    <source>
        <dbReference type="PROSITE" id="PS51012"/>
    </source>
</evidence>
<accession>A0A1L7CUE0</accession>
<reference evidence="11 12" key="1">
    <citation type="submission" date="2014-08" db="EMBL/GenBank/DDBJ databases">
        <title>Complete genome sequence of Corynebacterium frankenforstense ST18(T) (=DSM 45800(T)), isolated from raw cow milk.</title>
        <authorList>
            <person name="Ruckert C."/>
            <person name="Albersmeier A."/>
            <person name="Winkler A."/>
            <person name="Lipski A."/>
            <person name="Kalinowski J."/>
        </authorList>
    </citation>
    <scope>NUCLEOTIDE SEQUENCE [LARGE SCALE GENOMIC DNA]</scope>
    <source>
        <strain evidence="11 12">ST18</strain>
    </source>
</reference>
<dbReference type="PROSITE" id="PS51012">
    <property type="entry name" value="ABC_TM2"/>
    <property type="match status" value="1"/>
</dbReference>
<dbReference type="PANTHER" id="PTHR30294:SF38">
    <property type="entry name" value="TRANSPORT PERMEASE PROTEIN"/>
    <property type="match status" value="1"/>
</dbReference>
<dbReference type="KEGG" id="cfk:CFRA_09490"/>
<feature type="transmembrane region" description="Helical" evidence="9">
    <location>
        <begin position="222"/>
        <end position="243"/>
    </location>
</feature>
<dbReference type="GO" id="GO:0043190">
    <property type="term" value="C:ATP-binding cassette (ABC) transporter complex"/>
    <property type="evidence" value="ECO:0007669"/>
    <property type="project" value="InterPro"/>
</dbReference>
<proteinExistence type="inferred from homology"/>
<evidence type="ECO:0000256" key="7">
    <source>
        <dbReference type="ARBA" id="ARBA00023136"/>
    </source>
</evidence>
<dbReference type="EMBL" id="CP009247">
    <property type="protein sequence ID" value="APT89441.1"/>
    <property type="molecule type" value="Genomic_DNA"/>
</dbReference>
<keyword evidence="3 9" id="KW-0813">Transport</keyword>
<dbReference type="GO" id="GO:0140359">
    <property type="term" value="F:ABC-type transporter activity"/>
    <property type="evidence" value="ECO:0007669"/>
    <property type="project" value="InterPro"/>
</dbReference>
<dbReference type="InterPro" id="IPR013525">
    <property type="entry name" value="ABC2_TM"/>
</dbReference>
<feature type="transmembrane region" description="Helical" evidence="9">
    <location>
        <begin position="98"/>
        <end position="123"/>
    </location>
</feature>
<evidence type="ECO:0000313" key="12">
    <source>
        <dbReference type="Proteomes" id="UP000185434"/>
    </source>
</evidence>
<name>A0A1L7CUE0_9CORY</name>
<feature type="transmembrane region" description="Helical" evidence="9">
    <location>
        <begin position="164"/>
        <end position="185"/>
    </location>
</feature>
<evidence type="ECO:0000256" key="3">
    <source>
        <dbReference type="ARBA" id="ARBA00022448"/>
    </source>
</evidence>
<dbReference type="InterPro" id="IPR047817">
    <property type="entry name" value="ABC2_TM_bact-type"/>
</dbReference>